<dbReference type="EMBL" id="AUPC02000267">
    <property type="protein sequence ID" value="POG63430.1"/>
    <property type="molecule type" value="Genomic_DNA"/>
</dbReference>
<dbReference type="AlphaFoldDB" id="A0A2P4PDH3"/>
<dbReference type="Proteomes" id="UP000018888">
    <property type="component" value="Unassembled WGS sequence"/>
</dbReference>
<evidence type="ECO:0000313" key="2">
    <source>
        <dbReference type="Proteomes" id="UP000018888"/>
    </source>
</evidence>
<organism evidence="1 2">
    <name type="scientific">Rhizophagus irregularis (strain DAOM 181602 / DAOM 197198 / MUCL 43194)</name>
    <name type="common">Arbuscular mycorrhizal fungus</name>
    <name type="synonym">Glomus intraradices</name>
    <dbReference type="NCBI Taxonomy" id="747089"/>
    <lineage>
        <taxon>Eukaryota</taxon>
        <taxon>Fungi</taxon>
        <taxon>Fungi incertae sedis</taxon>
        <taxon>Mucoromycota</taxon>
        <taxon>Glomeromycotina</taxon>
        <taxon>Glomeromycetes</taxon>
        <taxon>Glomerales</taxon>
        <taxon>Glomeraceae</taxon>
        <taxon>Rhizophagus</taxon>
    </lineage>
</organism>
<reference evidence="1 2" key="2">
    <citation type="journal article" date="2018" name="New Phytol.">
        <title>High intraspecific genome diversity in the model arbuscular mycorrhizal symbiont Rhizophagus irregularis.</title>
        <authorList>
            <person name="Chen E.C.H."/>
            <person name="Morin E."/>
            <person name="Beaudet D."/>
            <person name="Noel J."/>
            <person name="Yildirir G."/>
            <person name="Ndikumana S."/>
            <person name="Charron P."/>
            <person name="St-Onge C."/>
            <person name="Giorgi J."/>
            <person name="Kruger M."/>
            <person name="Marton T."/>
            <person name="Ropars J."/>
            <person name="Grigoriev I.V."/>
            <person name="Hainaut M."/>
            <person name="Henrissat B."/>
            <person name="Roux C."/>
            <person name="Martin F."/>
            <person name="Corradi N."/>
        </authorList>
    </citation>
    <scope>NUCLEOTIDE SEQUENCE [LARGE SCALE GENOMIC DNA]</scope>
    <source>
        <strain evidence="1 2">DAOM 197198</strain>
    </source>
</reference>
<proteinExistence type="predicted"/>
<protein>
    <submittedName>
        <fullName evidence="1">Uncharacterized protein</fullName>
    </submittedName>
</protein>
<keyword evidence="2" id="KW-1185">Reference proteome</keyword>
<comment type="caution">
    <text evidence="1">The sequence shown here is derived from an EMBL/GenBank/DDBJ whole genome shotgun (WGS) entry which is preliminary data.</text>
</comment>
<accession>A0A2P4PDH3</accession>
<sequence>MDTKNRFVVSYTRYHTNLIWTRNNKNKEIFVNLMNAKAENYEQKDKRNCFENSDTENFNFKMEEQKLALKERSL</sequence>
<name>A0A2P4PDH3_RHIID</name>
<gene>
    <name evidence="1" type="ORF">GLOIN_2v1784078</name>
</gene>
<reference evidence="1 2" key="1">
    <citation type="journal article" date="2013" name="Proc. Natl. Acad. Sci. U.S.A.">
        <title>Genome of an arbuscular mycorrhizal fungus provides insight into the oldest plant symbiosis.</title>
        <authorList>
            <person name="Tisserant E."/>
            <person name="Malbreil M."/>
            <person name="Kuo A."/>
            <person name="Kohler A."/>
            <person name="Symeonidi A."/>
            <person name="Balestrini R."/>
            <person name="Charron P."/>
            <person name="Duensing N."/>
            <person name="Frei Dit Frey N."/>
            <person name="Gianinazzi-Pearson V."/>
            <person name="Gilbert L.B."/>
            <person name="Handa Y."/>
            <person name="Herr J.R."/>
            <person name="Hijri M."/>
            <person name="Koul R."/>
            <person name="Kawaguchi M."/>
            <person name="Krajinski F."/>
            <person name="Lammers P.J."/>
            <person name="Masclaux F.G."/>
            <person name="Murat C."/>
            <person name="Morin E."/>
            <person name="Ndikumana S."/>
            <person name="Pagni M."/>
            <person name="Petitpierre D."/>
            <person name="Requena N."/>
            <person name="Rosikiewicz P."/>
            <person name="Riley R."/>
            <person name="Saito K."/>
            <person name="San Clemente H."/>
            <person name="Shapiro H."/>
            <person name="van Tuinen D."/>
            <person name="Becard G."/>
            <person name="Bonfante P."/>
            <person name="Paszkowski U."/>
            <person name="Shachar-Hill Y.Y."/>
            <person name="Tuskan G.A."/>
            <person name="Young P.W."/>
            <person name="Sanders I.R."/>
            <person name="Henrissat B."/>
            <person name="Rensing S.A."/>
            <person name="Grigoriev I.V."/>
            <person name="Corradi N."/>
            <person name="Roux C."/>
            <person name="Martin F."/>
        </authorList>
    </citation>
    <scope>NUCLEOTIDE SEQUENCE [LARGE SCALE GENOMIC DNA]</scope>
    <source>
        <strain evidence="1 2">DAOM 197198</strain>
    </source>
</reference>
<evidence type="ECO:0000313" key="1">
    <source>
        <dbReference type="EMBL" id="POG63430.1"/>
    </source>
</evidence>